<dbReference type="AlphaFoldDB" id="A0A9D1W9H0"/>
<sequence>MTKAELTNTISEKTGIHKREEQTGDITETPNVMRKEHEIAECIKWGWVYHHTGIPTTEKKEGEVYIPHLKFYVSGFPTSPFGIEWMRFEEDCQMHPLVQKVPHIAFEVQDIEKEIRERKLTVLTPVNSPADGILVAMIEHNGAPIELIQFERGK</sequence>
<evidence type="ECO:0000313" key="2">
    <source>
        <dbReference type="EMBL" id="HIX54822.1"/>
    </source>
</evidence>
<protein>
    <submittedName>
        <fullName evidence="2">Glyoxalase/bleomycin resistance/dioxygenase family protein</fullName>
    </submittedName>
</protein>
<proteinExistence type="predicted"/>
<accession>A0A9D1W9H0</accession>
<gene>
    <name evidence="2" type="ORF">H9853_07335</name>
</gene>
<comment type="caution">
    <text evidence="2">The sequence shown here is derived from an EMBL/GenBank/DDBJ whole genome shotgun (WGS) entry which is preliminary data.</text>
</comment>
<reference evidence="2" key="1">
    <citation type="journal article" date="2021" name="PeerJ">
        <title>Extensive microbial diversity within the chicken gut microbiome revealed by metagenomics and culture.</title>
        <authorList>
            <person name="Gilroy R."/>
            <person name="Ravi A."/>
            <person name="Getino M."/>
            <person name="Pursley I."/>
            <person name="Horton D.L."/>
            <person name="Alikhan N.F."/>
            <person name="Baker D."/>
            <person name="Gharbi K."/>
            <person name="Hall N."/>
            <person name="Watson M."/>
            <person name="Adriaenssens E.M."/>
            <person name="Foster-Nyarko E."/>
            <person name="Jarju S."/>
            <person name="Secka A."/>
            <person name="Antonio M."/>
            <person name="Oren A."/>
            <person name="Chaudhuri R.R."/>
            <person name="La Ragione R."/>
            <person name="Hildebrand F."/>
            <person name="Pallen M.J."/>
        </authorList>
    </citation>
    <scope>NUCLEOTIDE SEQUENCE</scope>
    <source>
        <strain evidence="2">1719</strain>
    </source>
</reference>
<name>A0A9D1W9H0_9SPHI</name>
<reference evidence="2" key="2">
    <citation type="submission" date="2021-04" db="EMBL/GenBank/DDBJ databases">
        <authorList>
            <person name="Gilroy R."/>
        </authorList>
    </citation>
    <scope>NUCLEOTIDE SEQUENCE</scope>
    <source>
        <strain evidence="2">1719</strain>
    </source>
</reference>
<evidence type="ECO:0000313" key="3">
    <source>
        <dbReference type="Proteomes" id="UP000824156"/>
    </source>
</evidence>
<dbReference type="EMBL" id="DXEZ01000205">
    <property type="protein sequence ID" value="HIX54822.1"/>
    <property type="molecule type" value="Genomic_DNA"/>
</dbReference>
<feature type="compositionally biased region" description="Polar residues" evidence="1">
    <location>
        <begin position="1"/>
        <end position="12"/>
    </location>
</feature>
<feature type="region of interest" description="Disordered" evidence="1">
    <location>
        <begin position="1"/>
        <end position="26"/>
    </location>
</feature>
<dbReference type="Proteomes" id="UP000824156">
    <property type="component" value="Unassembled WGS sequence"/>
</dbReference>
<organism evidence="2 3">
    <name type="scientific">Candidatus Sphingobacterium stercoripullorum</name>
    <dbReference type="NCBI Taxonomy" id="2838759"/>
    <lineage>
        <taxon>Bacteria</taxon>
        <taxon>Pseudomonadati</taxon>
        <taxon>Bacteroidota</taxon>
        <taxon>Sphingobacteriia</taxon>
        <taxon>Sphingobacteriales</taxon>
        <taxon>Sphingobacteriaceae</taxon>
        <taxon>Sphingobacterium</taxon>
    </lineage>
</organism>
<evidence type="ECO:0000256" key="1">
    <source>
        <dbReference type="SAM" id="MobiDB-lite"/>
    </source>
</evidence>